<evidence type="ECO:0000256" key="4">
    <source>
        <dbReference type="ARBA" id="ARBA00005135"/>
    </source>
</evidence>
<dbReference type="SFLD" id="SFLDS00003">
    <property type="entry name" value="Haloacid_Dehalogenase"/>
    <property type="match status" value="1"/>
</dbReference>
<dbReference type="PROSITE" id="PS51186">
    <property type="entry name" value="GNAT"/>
    <property type="match status" value="1"/>
</dbReference>
<feature type="domain" description="N-acetyltransferase" evidence="18">
    <location>
        <begin position="430"/>
        <end position="606"/>
    </location>
</feature>
<dbReference type="InterPro" id="IPR049148">
    <property type="entry name" value="PSP_ACT"/>
</dbReference>
<evidence type="ECO:0000259" key="19">
    <source>
        <dbReference type="PROSITE" id="PS51671"/>
    </source>
</evidence>
<dbReference type="Gene3D" id="3.30.70.260">
    <property type="match status" value="2"/>
</dbReference>
<dbReference type="SFLD" id="SFLDF00029">
    <property type="entry name" value="phosphoserine_phosphatase"/>
    <property type="match status" value="1"/>
</dbReference>
<dbReference type="RefSeq" id="WP_147925186.1">
    <property type="nucleotide sequence ID" value="NZ_VKAC01000002.1"/>
</dbReference>
<evidence type="ECO:0000256" key="15">
    <source>
        <dbReference type="ARBA" id="ARBA00048138"/>
    </source>
</evidence>
<dbReference type="InterPro" id="IPR050582">
    <property type="entry name" value="HAD-like_SerB"/>
</dbReference>
<evidence type="ECO:0000256" key="8">
    <source>
        <dbReference type="ARBA" id="ARBA00022605"/>
    </source>
</evidence>
<keyword evidence="11" id="KW-0460">Magnesium</keyword>
<keyword evidence="9" id="KW-0479">Metal-binding</keyword>
<dbReference type="EC" id="3.1.3.3" evidence="6"/>
<evidence type="ECO:0000256" key="7">
    <source>
        <dbReference type="ARBA" id="ARBA00020586"/>
    </source>
</evidence>
<dbReference type="InterPro" id="IPR036412">
    <property type="entry name" value="HAD-like_sf"/>
</dbReference>
<name>A0A5C8ZI62_9ACTN</name>
<evidence type="ECO:0000256" key="10">
    <source>
        <dbReference type="ARBA" id="ARBA00022801"/>
    </source>
</evidence>
<dbReference type="InterPro" id="IPR023214">
    <property type="entry name" value="HAD_sf"/>
</dbReference>
<dbReference type="AlphaFoldDB" id="A0A5C8ZI62"/>
<evidence type="ECO:0000256" key="12">
    <source>
        <dbReference type="ARBA" id="ARBA00023299"/>
    </source>
</evidence>
<reference evidence="20 21" key="1">
    <citation type="submission" date="2019-07" db="EMBL/GenBank/DDBJ databases">
        <title>Quadrisphaera sp. strain DD2A genome sequencing and assembly.</title>
        <authorList>
            <person name="Kim I."/>
        </authorList>
    </citation>
    <scope>NUCLEOTIDE SEQUENCE [LARGE SCALE GENOMIC DNA]</scope>
    <source>
        <strain evidence="20 21">DD2A</strain>
    </source>
</reference>
<dbReference type="UniPathway" id="UPA00011"/>
<dbReference type="InterPro" id="IPR000182">
    <property type="entry name" value="GNAT_dom"/>
</dbReference>
<dbReference type="GO" id="GO:0006564">
    <property type="term" value="P:L-serine biosynthetic process"/>
    <property type="evidence" value="ECO:0007669"/>
    <property type="project" value="UniProtKB-KW"/>
</dbReference>
<comment type="similarity">
    <text evidence="5">Belongs to the HAD-like hydrolase superfamily. SerB family.</text>
</comment>
<proteinExistence type="inferred from homology"/>
<dbReference type="NCBIfam" id="TIGR00338">
    <property type="entry name" value="serB"/>
    <property type="match status" value="1"/>
</dbReference>
<dbReference type="GO" id="GO:0000287">
    <property type="term" value="F:magnesium ion binding"/>
    <property type="evidence" value="ECO:0007669"/>
    <property type="project" value="TreeGrafter"/>
</dbReference>
<protein>
    <recommendedName>
        <fullName evidence="7">Lysine N-acyltransferase MbtK</fullName>
        <ecNumber evidence="6">3.1.3.3</ecNumber>
    </recommendedName>
    <alternativeName>
        <fullName evidence="13">Mycobactin synthase protein K</fullName>
    </alternativeName>
    <alternativeName>
        <fullName evidence="14">O-phosphoserine phosphohydrolase</fullName>
    </alternativeName>
</protein>
<feature type="domain" description="ACT" evidence="19">
    <location>
        <begin position="9"/>
        <end position="89"/>
    </location>
</feature>
<comment type="cofactor">
    <cofactor evidence="1">
        <name>Mg(2+)</name>
        <dbReference type="ChEBI" id="CHEBI:18420"/>
    </cofactor>
</comment>
<dbReference type="EMBL" id="VKAC01000002">
    <property type="protein sequence ID" value="TXR57547.1"/>
    <property type="molecule type" value="Genomic_DNA"/>
</dbReference>
<evidence type="ECO:0000256" key="16">
    <source>
        <dbReference type="ARBA" id="ARBA00048523"/>
    </source>
</evidence>
<dbReference type="SFLD" id="SFLDG01137">
    <property type="entry name" value="C1.6.1:_Phosphoserine_Phosphat"/>
    <property type="match status" value="1"/>
</dbReference>
<sequence length="627" mass="64899">MPKSPSTLLATLTGTDRPGVTAAVLGALAGRGLEVLDVEQHVVRGHLTLALLTTRGPSSTGDDDRAAELERALRAAAAPFDLEVTTTPGGSSDDPAAGVVVPSGPRSHVTVLAAPLRPEQLALVAGTVADAGASIDAVRSLATATPDHPVTCLELDVRGAEPAALRRDLAAVAASAGVDVAVSPAGLVRHGRRLVVLDVDSTLIQDEVIELIAAHAGPEAQRAVAEVTERAMRGELDFAESLHERVKALAGLDARILAEVRAAVRLTPGAEVLCSVLQRLGFVMALVSGGFAEVVEPLAASLGIARVRANRLEVVDGRLTGRVLGDVVDRAGKATALREFARAEGLDLDRTVAVGDGANDLDMIAAAGLGVAFNAKPLVREQADASLNNPYLDSVLHLLGISREEADEVRRPVSGGAGAGEHAADLQGAVALRPLRREDLPLLGRWLDEPRVARWWPDEHTPEALERDYGPGIDGTDPISLALALTAGGRAFGFVQTYRYDDEPASRAALEALLPVPAGALGIDYLIGEPDLQGRGLGVAVIAAAAAEGLVRHPDAPEVLVSVPLGNRASWRALEKAGFERAAAGEMTPDNPLDPRDHVVYRLARVGDGSTATSASTCRSGAAGMGA</sequence>
<dbReference type="GO" id="GO:0019290">
    <property type="term" value="P:siderophore biosynthetic process"/>
    <property type="evidence" value="ECO:0007669"/>
    <property type="project" value="InterPro"/>
</dbReference>
<comment type="catalytic activity">
    <reaction evidence="16">
        <text>O-phospho-D-serine + H2O = D-serine + phosphate</text>
        <dbReference type="Rhea" id="RHEA:24873"/>
        <dbReference type="ChEBI" id="CHEBI:15377"/>
        <dbReference type="ChEBI" id="CHEBI:35247"/>
        <dbReference type="ChEBI" id="CHEBI:43474"/>
        <dbReference type="ChEBI" id="CHEBI:58680"/>
        <dbReference type="EC" id="3.1.3.3"/>
    </reaction>
</comment>
<dbReference type="InterPro" id="IPR004469">
    <property type="entry name" value="PSP"/>
</dbReference>
<evidence type="ECO:0000256" key="6">
    <source>
        <dbReference type="ARBA" id="ARBA00012640"/>
    </source>
</evidence>
<dbReference type="UniPathway" id="UPA00135">
    <property type="reaction ID" value="UER00198"/>
</dbReference>
<dbReference type="CDD" id="cd07500">
    <property type="entry name" value="HAD_PSP"/>
    <property type="match status" value="1"/>
</dbReference>
<keyword evidence="10 20" id="KW-0378">Hydrolase</keyword>
<evidence type="ECO:0000313" key="20">
    <source>
        <dbReference type="EMBL" id="TXR57547.1"/>
    </source>
</evidence>
<dbReference type="SUPFAM" id="SSF56784">
    <property type="entry name" value="HAD-like"/>
    <property type="match status" value="1"/>
</dbReference>
<feature type="active site" description="Proton donor" evidence="17">
    <location>
        <position position="200"/>
    </location>
</feature>
<dbReference type="Pfam" id="PF21086">
    <property type="entry name" value="ACT_PSP_2"/>
    <property type="match status" value="1"/>
</dbReference>
<comment type="pathway">
    <text evidence="4">Amino-acid biosynthesis; L-serine biosynthesis; L-serine from 3-phospho-D-glycerate: step 3/3.</text>
</comment>
<dbReference type="SUPFAM" id="SSF55021">
    <property type="entry name" value="ACT-like"/>
    <property type="match status" value="1"/>
</dbReference>
<feature type="active site" description="Nucleophile" evidence="17">
    <location>
        <position position="198"/>
    </location>
</feature>
<dbReference type="Gene3D" id="3.40.630.30">
    <property type="match status" value="1"/>
</dbReference>
<dbReference type="InterPro" id="IPR019432">
    <property type="entry name" value="Acyltransferase_MbtK/IucB-like"/>
</dbReference>
<dbReference type="Proteomes" id="UP000321234">
    <property type="component" value="Unassembled WGS sequence"/>
</dbReference>
<dbReference type="InterPro" id="IPR045865">
    <property type="entry name" value="ACT-like_dom_sf"/>
</dbReference>
<dbReference type="Pfam" id="PF13523">
    <property type="entry name" value="Acetyltransf_8"/>
    <property type="match status" value="1"/>
</dbReference>
<comment type="caution">
    <text evidence="20">The sequence shown here is derived from an EMBL/GenBank/DDBJ whole genome shotgun (WGS) entry which is preliminary data.</text>
</comment>
<dbReference type="Pfam" id="PF12710">
    <property type="entry name" value="HAD"/>
    <property type="match status" value="1"/>
</dbReference>
<evidence type="ECO:0000256" key="2">
    <source>
        <dbReference type="ARBA" id="ARBA00003818"/>
    </source>
</evidence>
<keyword evidence="12" id="KW-0718">Serine biosynthesis</keyword>
<dbReference type="InterPro" id="IPR002912">
    <property type="entry name" value="ACT_dom"/>
</dbReference>
<evidence type="ECO:0000256" key="17">
    <source>
        <dbReference type="PIRSR" id="PIRSR604469-1"/>
    </source>
</evidence>
<keyword evidence="21" id="KW-1185">Reference proteome</keyword>
<evidence type="ECO:0000256" key="5">
    <source>
        <dbReference type="ARBA" id="ARBA00009184"/>
    </source>
</evidence>
<evidence type="ECO:0000256" key="1">
    <source>
        <dbReference type="ARBA" id="ARBA00001946"/>
    </source>
</evidence>
<comment type="catalytic activity">
    <reaction evidence="15">
        <text>O-phospho-L-serine + H2O = L-serine + phosphate</text>
        <dbReference type="Rhea" id="RHEA:21208"/>
        <dbReference type="ChEBI" id="CHEBI:15377"/>
        <dbReference type="ChEBI" id="CHEBI:33384"/>
        <dbReference type="ChEBI" id="CHEBI:43474"/>
        <dbReference type="ChEBI" id="CHEBI:57524"/>
        <dbReference type="EC" id="3.1.3.3"/>
    </reaction>
</comment>
<dbReference type="GO" id="GO:0036424">
    <property type="term" value="F:L-phosphoserine phosphatase activity"/>
    <property type="evidence" value="ECO:0007669"/>
    <property type="project" value="InterPro"/>
</dbReference>
<dbReference type="Pfam" id="PF13740">
    <property type="entry name" value="ACT_6"/>
    <property type="match status" value="1"/>
</dbReference>
<evidence type="ECO:0000259" key="18">
    <source>
        <dbReference type="PROSITE" id="PS51186"/>
    </source>
</evidence>
<gene>
    <name evidence="20" type="primary">serB</name>
    <name evidence="20" type="ORF">FMM08_04820</name>
</gene>
<evidence type="ECO:0000313" key="21">
    <source>
        <dbReference type="Proteomes" id="UP000321234"/>
    </source>
</evidence>
<dbReference type="SFLD" id="SFLDG01136">
    <property type="entry name" value="C1.6:_Phosphoserine_Phosphatas"/>
    <property type="match status" value="1"/>
</dbReference>
<dbReference type="PROSITE" id="PS51671">
    <property type="entry name" value="ACT"/>
    <property type="match status" value="1"/>
</dbReference>
<accession>A0A5C8ZI62</accession>
<comment type="function">
    <text evidence="2">Acyltransferase required for the direct transfer of medium- to long-chain fatty acyl moieties from a carrier protein (MbtL) on to the epsilon-amino group of lysine residue in the mycobactin core.</text>
</comment>
<dbReference type="InterPro" id="IPR016181">
    <property type="entry name" value="Acyl_CoA_acyltransferase"/>
</dbReference>
<evidence type="ECO:0000256" key="9">
    <source>
        <dbReference type="ARBA" id="ARBA00022723"/>
    </source>
</evidence>
<dbReference type="SMART" id="SM01006">
    <property type="entry name" value="AlcB"/>
    <property type="match status" value="1"/>
</dbReference>
<dbReference type="GO" id="GO:0016747">
    <property type="term" value="F:acyltransferase activity, transferring groups other than amino-acyl groups"/>
    <property type="evidence" value="ECO:0007669"/>
    <property type="project" value="InterPro"/>
</dbReference>
<dbReference type="SUPFAM" id="SSF55729">
    <property type="entry name" value="Acyl-CoA N-acyltransferases (Nat)"/>
    <property type="match status" value="1"/>
</dbReference>
<evidence type="ECO:0000256" key="14">
    <source>
        <dbReference type="ARBA" id="ARBA00031693"/>
    </source>
</evidence>
<dbReference type="NCBIfam" id="TIGR01488">
    <property type="entry name" value="HAD-SF-IB"/>
    <property type="match status" value="1"/>
</dbReference>
<evidence type="ECO:0000256" key="11">
    <source>
        <dbReference type="ARBA" id="ARBA00022842"/>
    </source>
</evidence>
<keyword evidence="8" id="KW-0028">Amino-acid biosynthesis</keyword>
<comment type="pathway">
    <text evidence="3">Siderophore biosynthesis; mycobactin biosynthesis.</text>
</comment>
<evidence type="ECO:0000256" key="3">
    <source>
        <dbReference type="ARBA" id="ARBA00005102"/>
    </source>
</evidence>
<dbReference type="PANTHER" id="PTHR43344:SF2">
    <property type="entry name" value="PHOSPHOSERINE PHOSPHATASE"/>
    <property type="match status" value="1"/>
</dbReference>
<dbReference type="GO" id="GO:0005737">
    <property type="term" value="C:cytoplasm"/>
    <property type="evidence" value="ECO:0007669"/>
    <property type="project" value="TreeGrafter"/>
</dbReference>
<evidence type="ECO:0000256" key="13">
    <source>
        <dbReference type="ARBA" id="ARBA00031122"/>
    </source>
</evidence>
<dbReference type="OrthoDB" id="9792539at2"/>
<dbReference type="Gene3D" id="3.40.50.1000">
    <property type="entry name" value="HAD superfamily/HAD-like"/>
    <property type="match status" value="1"/>
</dbReference>
<organism evidence="20 21">
    <name type="scientific">Quadrisphaera setariae</name>
    <dbReference type="NCBI Taxonomy" id="2593304"/>
    <lineage>
        <taxon>Bacteria</taxon>
        <taxon>Bacillati</taxon>
        <taxon>Actinomycetota</taxon>
        <taxon>Actinomycetes</taxon>
        <taxon>Kineosporiales</taxon>
        <taxon>Kineosporiaceae</taxon>
        <taxon>Quadrisphaera</taxon>
    </lineage>
</organism>
<dbReference type="PANTHER" id="PTHR43344">
    <property type="entry name" value="PHOSPHOSERINE PHOSPHATASE"/>
    <property type="match status" value="1"/>
</dbReference>